<gene>
    <name evidence="1" type="ORF">GGR28_003161</name>
</gene>
<evidence type="ECO:0000313" key="1">
    <source>
        <dbReference type="EMBL" id="MBB4080527.1"/>
    </source>
</evidence>
<dbReference type="RefSeq" id="WP_183496760.1">
    <property type="nucleotide sequence ID" value="NZ_JACIFF010000008.1"/>
</dbReference>
<organism evidence="1 2">
    <name type="scientific">Neolewinella aquimaris</name>
    <dbReference type="NCBI Taxonomy" id="1835722"/>
    <lineage>
        <taxon>Bacteria</taxon>
        <taxon>Pseudomonadati</taxon>
        <taxon>Bacteroidota</taxon>
        <taxon>Saprospiria</taxon>
        <taxon>Saprospirales</taxon>
        <taxon>Lewinellaceae</taxon>
        <taxon>Neolewinella</taxon>
    </lineage>
</organism>
<dbReference type="Proteomes" id="UP000576209">
    <property type="component" value="Unassembled WGS sequence"/>
</dbReference>
<dbReference type="AlphaFoldDB" id="A0A840EAR3"/>
<comment type="caution">
    <text evidence="1">The sequence shown here is derived from an EMBL/GenBank/DDBJ whole genome shotgun (WGS) entry which is preliminary data.</text>
</comment>
<dbReference type="EMBL" id="JACIFF010000008">
    <property type="protein sequence ID" value="MBB4080527.1"/>
    <property type="molecule type" value="Genomic_DNA"/>
</dbReference>
<accession>A0A840EAR3</accession>
<keyword evidence="2" id="KW-1185">Reference proteome</keyword>
<name>A0A840EAR3_9BACT</name>
<proteinExistence type="predicted"/>
<protein>
    <submittedName>
        <fullName evidence="1">Uncharacterized protein</fullName>
    </submittedName>
</protein>
<reference evidence="1 2" key="1">
    <citation type="submission" date="2020-08" db="EMBL/GenBank/DDBJ databases">
        <title>Genomic Encyclopedia of Type Strains, Phase IV (KMG-IV): sequencing the most valuable type-strain genomes for metagenomic binning, comparative biology and taxonomic classification.</title>
        <authorList>
            <person name="Goeker M."/>
        </authorList>
    </citation>
    <scope>NUCLEOTIDE SEQUENCE [LARGE SCALE GENOMIC DNA]</scope>
    <source>
        <strain evidence="1 2">DSM 105137</strain>
    </source>
</reference>
<sequence length="456" mass="51071">MDNKATRRHYGLSVFMLILFFVLVPLEAWAQFPDFVDTDPKHFYILDTNSEKRIINAWLNSKDAITSKDTSDSKNTSKSENTIDRIETTYAYELYKEARRHRKIASDKLKSLRASRFGPGEILNRQIDSIAAICDSIKLSSQPFQVKSNTSGTNRSVQDITSRLQRETGKHKKRLKRQCLIIERGYLAGPDAYILRHNKIADLRVEILTLDTIKEILVKANSIGPKPRGGDNIFPIIRPGQADFFYRDTSHDQISFVSDVILQSNLDQTALESNILSGNLLVFRTDIYTAVSKHADTLGNSGYNNVLYGALVNGKISYPLLFASGDYASFYVPIGLKLSYDNLSSGTEDTKGNDVLFRELFASVYVQLPLTNTSIKKPASFFFNGEYTRVSGNSKFYASLPNIDKPFGIARATAGLEVDKTVRLAVNFPLFVSKSSIPELRVTTVGVQVNPSRLSE</sequence>
<evidence type="ECO:0000313" key="2">
    <source>
        <dbReference type="Proteomes" id="UP000576209"/>
    </source>
</evidence>